<dbReference type="OrthoDB" id="671858at2759"/>
<dbReference type="EMBL" id="JAAWWB010000002">
    <property type="protein sequence ID" value="KAG6790230.1"/>
    <property type="molecule type" value="Genomic_DNA"/>
</dbReference>
<sequence length="245" mass="27868">MRMRKKYPSGYAGTRVGSVVHARRGWRRVRTMLSISGLCMVVEAAELLDSCSLPLLGLGVVKDWLPRRVGAVARVVLERGERAAVLAVVCWRRCGDVVLVCWAHDDDNYWIALLKVDDCWELILLLDDDDLCGRRMSKSQERFRQLERAKEMRQQRELLKLFSEADHVQTAMAYESSSKLLHSELTLPPRQPIHASLSFQPAMQTEHNDLLVNTTPIVANLCSTDTVMNLTYNFDESDVDTSLHL</sequence>
<reference evidence="1" key="1">
    <citation type="journal article" date="2020" name="bioRxiv">
        <title>Hybrid origin of Populus tomentosa Carr. identified through genome sequencing and phylogenomic analysis.</title>
        <authorList>
            <person name="An X."/>
            <person name="Gao K."/>
            <person name="Chen Z."/>
            <person name="Li J."/>
            <person name="Yang X."/>
            <person name="Yang X."/>
            <person name="Zhou J."/>
            <person name="Guo T."/>
            <person name="Zhao T."/>
            <person name="Huang S."/>
            <person name="Miao D."/>
            <person name="Khan W.U."/>
            <person name="Rao P."/>
            <person name="Ye M."/>
            <person name="Lei B."/>
            <person name="Liao W."/>
            <person name="Wang J."/>
            <person name="Ji L."/>
            <person name="Li Y."/>
            <person name="Guo B."/>
            <person name="Mustafa N.S."/>
            <person name="Li S."/>
            <person name="Yun Q."/>
            <person name="Keller S.R."/>
            <person name="Mao J."/>
            <person name="Zhang R."/>
            <person name="Strauss S.H."/>
        </authorList>
    </citation>
    <scope>NUCLEOTIDE SEQUENCE</scope>
    <source>
        <strain evidence="1">GM15</strain>
        <tissue evidence="1">Leaf</tissue>
    </source>
</reference>
<dbReference type="PANTHER" id="PTHR34570:SF12">
    <property type="entry name" value="EXPRESSED PROTEIN"/>
    <property type="match status" value="1"/>
</dbReference>
<evidence type="ECO:0000313" key="1">
    <source>
        <dbReference type="EMBL" id="KAG6790230.1"/>
    </source>
</evidence>
<protein>
    <submittedName>
        <fullName evidence="1">Uncharacterized protein</fullName>
    </submittedName>
</protein>
<dbReference type="PANTHER" id="PTHR34570">
    <property type="entry name" value="OS03G0593100 PROTEIN"/>
    <property type="match status" value="1"/>
</dbReference>
<evidence type="ECO:0000313" key="2">
    <source>
        <dbReference type="Proteomes" id="UP000886885"/>
    </source>
</evidence>
<gene>
    <name evidence="1" type="ORF">POTOM_006378</name>
</gene>
<comment type="caution">
    <text evidence="1">The sequence shown here is derived from an EMBL/GenBank/DDBJ whole genome shotgun (WGS) entry which is preliminary data.</text>
</comment>
<dbReference type="Proteomes" id="UP000886885">
    <property type="component" value="Chromosome 1D"/>
</dbReference>
<dbReference type="AlphaFoldDB" id="A0A8X8AN31"/>
<keyword evidence="2" id="KW-1185">Reference proteome</keyword>
<accession>A0A8X8AN31</accession>
<name>A0A8X8AN31_POPTO</name>
<organism evidence="1 2">
    <name type="scientific">Populus tomentosa</name>
    <name type="common">Chinese white poplar</name>
    <dbReference type="NCBI Taxonomy" id="118781"/>
    <lineage>
        <taxon>Eukaryota</taxon>
        <taxon>Viridiplantae</taxon>
        <taxon>Streptophyta</taxon>
        <taxon>Embryophyta</taxon>
        <taxon>Tracheophyta</taxon>
        <taxon>Spermatophyta</taxon>
        <taxon>Magnoliopsida</taxon>
        <taxon>eudicotyledons</taxon>
        <taxon>Gunneridae</taxon>
        <taxon>Pentapetalae</taxon>
        <taxon>rosids</taxon>
        <taxon>fabids</taxon>
        <taxon>Malpighiales</taxon>
        <taxon>Salicaceae</taxon>
        <taxon>Saliceae</taxon>
        <taxon>Populus</taxon>
    </lineage>
</organism>
<proteinExistence type="predicted"/>